<dbReference type="InterPro" id="IPR021331">
    <property type="entry name" value="Hva1_TUDOR"/>
</dbReference>
<feature type="domain" description="Hypervirulence associated protein TUDOR" evidence="2">
    <location>
        <begin position="38"/>
        <end position="97"/>
    </location>
</feature>
<comment type="caution">
    <text evidence="3">The sequence shown here is derived from an EMBL/GenBank/DDBJ whole genome shotgun (WGS) entry which is preliminary data.</text>
</comment>
<dbReference type="EMBL" id="MCFL01000018">
    <property type="protein sequence ID" value="ORZ36140.1"/>
    <property type="molecule type" value="Genomic_DNA"/>
</dbReference>
<accession>A0A1Y2HNI9</accession>
<dbReference type="Pfam" id="PF11160">
    <property type="entry name" value="Hva1_TUDOR"/>
    <property type="match status" value="1"/>
</dbReference>
<protein>
    <recommendedName>
        <fullName evidence="2">Hypervirulence associated protein TUDOR domain-containing protein</fullName>
    </recommendedName>
</protein>
<dbReference type="Proteomes" id="UP000193411">
    <property type="component" value="Unassembled WGS sequence"/>
</dbReference>
<keyword evidence="4" id="KW-1185">Reference proteome</keyword>
<sequence length="113" mass="12243">MSTRPSATATTTSTRQRQPSGTLDSLHIDSANMDIRPGDHVEYKHRTSVTTPSTGTIVSIITDKIHVGKRHFNATPTEPKILIQNDKTSKKTAYTPDHIIGLATAGDDDDSSN</sequence>
<evidence type="ECO:0000256" key="1">
    <source>
        <dbReference type="SAM" id="MobiDB-lite"/>
    </source>
</evidence>
<reference evidence="3 4" key="1">
    <citation type="submission" date="2016-07" db="EMBL/GenBank/DDBJ databases">
        <title>Pervasive Adenine N6-methylation of Active Genes in Fungi.</title>
        <authorList>
            <consortium name="DOE Joint Genome Institute"/>
            <person name="Mondo S.J."/>
            <person name="Dannebaum R.O."/>
            <person name="Kuo R.C."/>
            <person name="Labutti K."/>
            <person name="Haridas S."/>
            <person name="Kuo A."/>
            <person name="Salamov A."/>
            <person name="Ahrendt S.R."/>
            <person name="Lipzen A."/>
            <person name="Sullivan W."/>
            <person name="Andreopoulos W.B."/>
            <person name="Clum A."/>
            <person name="Lindquist E."/>
            <person name="Daum C."/>
            <person name="Ramamoorthy G.K."/>
            <person name="Gryganskyi A."/>
            <person name="Culley D."/>
            <person name="Magnuson J.K."/>
            <person name="James T.Y."/>
            <person name="O'Malley M.A."/>
            <person name="Stajich J.E."/>
            <person name="Spatafora J.W."/>
            <person name="Visel A."/>
            <person name="Grigoriev I.V."/>
        </authorList>
    </citation>
    <scope>NUCLEOTIDE SEQUENCE [LARGE SCALE GENOMIC DNA]</scope>
    <source>
        <strain evidence="3 4">PL171</strain>
    </source>
</reference>
<proteinExistence type="predicted"/>
<feature type="compositionally biased region" description="Low complexity" evidence="1">
    <location>
        <begin position="1"/>
        <end position="20"/>
    </location>
</feature>
<organism evidence="3 4">
    <name type="scientific">Catenaria anguillulae PL171</name>
    <dbReference type="NCBI Taxonomy" id="765915"/>
    <lineage>
        <taxon>Eukaryota</taxon>
        <taxon>Fungi</taxon>
        <taxon>Fungi incertae sedis</taxon>
        <taxon>Blastocladiomycota</taxon>
        <taxon>Blastocladiomycetes</taxon>
        <taxon>Blastocladiales</taxon>
        <taxon>Catenariaceae</taxon>
        <taxon>Catenaria</taxon>
    </lineage>
</organism>
<evidence type="ECO:0000313" key="3">
    <source>
        <dbReference type="EMBL" id="ORZ36140.1"/>
    </source>
</evidence>
<evidence type="ECO:0000259" key="2">
    <source>
        <dbReference type="Pfam" id="PF11160"/>
    </source>
</evidence>
<evidence type="ECO:0000313" key="4">
    <source>
        <dbReference type="Proteomes" id="UP000193411"/>
    </source>
</evidence>
<feature type="region of interest" description="Disordered" evidence="1">
    <location>
        <begin position="1"/>
        <end position="29"/>
    </location>
</feature>
<dbReference type="OrthoDB" id="10052172at2759"/>
<dbReference type="AlphaFoldDB" id="A0A1Y2HNI9"/>
<feature type="non-terminal residue" evidence="3">
    <location>
        <position position="113"/>
    </location>
</feature>
<gene>
    <name evidence="3" type="ORF">BCR44DRAFT_40801</name>
</gene>
<name>A0A1Y2HNI9_9FUNG</name>